<dbReference type="Pfam" id="PF00072">
    <property type="entry name" value="Response_reg"/>
    <property type="match status" value="1"/>
</dbReference>
<evidence type="ECO:0000256" key="2">
    <source>
        <dbReference type="ARBA" id="ARBA00023012"/>
    </source>
</evidence>
<proteinExistence type="predicted"/>
<dbReference type="RefSeq" id="WP_316778963.1">
    <property type="nucleotide sequence ID" value="NZ_JASMWN010000014.1"/>
</dbReference>
<organism evidence="6 7">
    <name type="scientific">Sedimentitalea todarodis</name>
    <dbReference type="NCBI Taxonomy" id="1631240"/>
    <lineage>
        <taxon>Bacteria</taxon>
        <taxon>Pseudomonadati</taxon>
        <taxon>Pseudomonadota</taxon>
        <taxon>Alphaproteobacteria</taxon>
        <taxon>Rhodobacterales</taxon>
        <taxon>Paracoccaceae</taxon>
        <taxon>Sedimentitalea</taxon>
    </lineage>
</organism>
<dbReference type="SMART" id="SM00448">
    <property type="entry name" value="REC"/>
    <property type="match status" value="1"/>
</dbReference>
<keyword evidence="1 4" id="KW-0597">Phosphoprotein</keyword>
<accession>A0ABU3VH27</accession>
<feature type="domain" description="Response regulatory" evidence="5">
    <location>
        <begin position="2"/>
        <end position="121"/>
    </location>
</feature>
<evidence type="ECO:0000256" key="4">
    <source>
        <dbReference type="PROSITE-ProRule" id="PRU00169"/>
    </source>
</evidence>
<dbReference type="Gene3D" id="3.40.50.2300">
    <property type="match status" value="1"/>
</dbReference>
<dbReference type="InterPro" id="IPR011006">
    <property type="entry name" value="CheY-like_superfamily"/>
</dbReference>
<dbReference type="Proteomes" id="UP001255416">
    <property type="component" value="Unassembled WGS sequence"/>
</dbReference>
<keyword evidence="3" id="KW-0238">DNA-binding</keyword>
<dbReference type="InterPro" id="IPR039420">
    <property type="entry name" value="WalR-like"/>
</dbReference>
<feature type="modified residue" description="4-aspartylphosphate" evidence="4">
    <location>
        <position position="54"/>
    </location>
</feature>
<evidence type="ECO:0000259" key="5">
    <source>
        <dbReference type="PROSITE" id="PS50110"/>
    </source>
</evidence>
<comment type="caution">
    <text evidence="6">The sequence shown here is derived from an EMBL/GenBank/DDBJ whole genome shotgun (WGS) entry which is preliminary data.</text>
</comment>
<dbReference type="EMBL" id="JASMWN010000014">
    <property type="protein sequence ID" value="MDU9005492.1"/>
    <property type="molecule type" value="Genomic_DNA"/>
</dbReference>
<dbReference type="SUPFAM" id="SSF52172">
    <property type="entry name" value="CheY-like"/>
    <property type="match status" value="1"/>
</dbReference>
<evidence type="ECO:0000256" key="3">
    <source>
        <dbReference type="ARBA" id="ARBA00023125"/>
    </source>
</evidence>
<evidence type="ECO:0000313" key="6">
    <source>
        <dbReference type="EMBL" id="MDU9005492.1"/>
    </source>
</evidence>
<gene>
    <name evidence="6" type="ORF">QO231_16790</name>
</gene>
<evidence type="ECO:0000313" key="7">
    <source>
        <dbReference type="Proteomes" id="UP001255416"/>
    </source>
</evidence>
<dbReference type="PANTHER" id="PTHR48111">
    <property type="entry name" value="REGULATOR OF RPOS"/>
    <property type="match status" value="1"/>
</dbReference>
<reference evidence="7" key="1">
    <citation type="submission" date="2023-05" db="EMBL/GenBank/DDBJ databases">
        <title>Sedimentitalea sp. nov. JM2-8.</title>
        <authorList>
            <person name="Huang J."/>
        </authorList>
    </citation>
    <scope>NUCLEOTIDE SEQUENCE [LARGE SCALE GENOMIC DNA]</scope>
    <source>
        <strain evidence="7">KHS03</strain>
    </source>
</reference>
<evidence type="ECO:0000256" key="1">
    <source>
        <dbReference type="ARBA" id="ARBA00022553"/>
    </source>
</evidence>
<dbReference type="PANTHER" id="PTHR48111:SF40">
    <property type="entry name" value="PHOSPHATE REGULON TRANSCRIPTIONAL REGULATORY PROTEIN PHOB"/>
    <property type="match status" value="1"/>
</dbReference>
<protein>
    <submittedName>
        <fullName evidence="6">Response regulator transcription factor</fullName>
    </submittedName>
</protein>
<keyword evidence="7" id="KW-1185">Reference proteome</keyword>
<sequence length="325" mass="35572">MKILAVDDDPSLLELIPMILAEAGMTDVTVANSAENALSVISEQSEPFECFLLDIQMPGRSGIELCGDIRKLPGYSQTPIIMLTAMQEKVFIDDAFMAGATDYITKPFDFSEVSARLGMAKLLVKEQKKVRDLAAQASKSNEDTDANSKPDFNERFDLGGVKGLVSIQAFENYLNQLSRAGYQSSRFFAIHMQDALGIFERCTASEFDYALRHVADGISVSYQSGAVVMCYIGNGNFICSSNAAELYTTAQLEDAIQDILDDKNLTYDDGNPLDIEVAIGAAVQPLLSNVSQLEDLETLAVKRAMIRAGEKNSKPNLVNIKHVRI</sequence>
<dbReference type="InterPro" id="IPR001789">
    <property type="entry name" value="Sig_transdc_resp-reg_receiver"/>
</dbReference>
<name>A0ABU3VH27_9RHOB</name>
<keyword evidence="2" id="KW-0902">Two-component regulatory system</keyword>
<dbReference type="PROSITE" id="PS50110">
    <property type="entry name" value="RESPONSE_REGULATORY"/>
    <property type="match status" value="1"/>
</dbReference>